<reference evidence="12" key="2">
    <citation type="submission" date="2010-04" db="EMBL/GenBank/DDBJ databases">
        <authorList>
            <person name="Buell R."/>
            <person name="Hamilton J."/>
            <person name="Hostetler J."/>
        </authorList>
    </citation>
    <scope>NUCLEOTIDE SEQUENCE [LARGE SCALE GENOMIC DNA]</scope>
    <source>
        <strain evidence="12">DAOM:BR144</strain>
    </source>
</reference>
<dbReference type="SUPFAM" id="SSF56300">
    <property type="entry name" value="Metallo-dependent phosphatases"/>
    <property type="match status" value="1"/>
</dbReference>
<dbReference type="Pfam" id="PF00149">
    <property type="entry name" value="Metallophos"/>
    <property type="match status" value="1"/>
</dbReference>
<dbReference type="InterPro" id="IPR041792">
    <property type="entry name" value="MPP_PAP"/>
</dbReference>
<evidence type="ECO:0000256" key="7">
    <source>
        <dbReference type="SAM" id="MobiDB-lite"/>
    </source>
</evidence>
<feature type="domain" description="Purple acid phosphatase C-terminal" evidence="9">
    <location>
        <begin position="531"/>
        <end position="585"/>
    </location>
</feature>
<dbReference type="GO" id="GO:0005576">
    <property type="term" value="C:extracellular region"/>
    <property type="evidence" value="ECO:0007669"/>
    <property type="project" value="UniProtKB-SubCell"/>
</dbReference>
<evidence type="ECO:0000313" key="12">
    <source>
        <dbReference type="Proteomes" id="UP000019132"/>
    </source>
</evidence>
<dbReference type="EnsemblProtists" id="PYU1_T002547">
    <property type="protein sequence ID" value="PYU1_T002547"/>
    <property type="gene ID" value="PYU1_G002544"/>
</dbReference>
<dbReference type="PANTHER" id="PTHR45778">
    <property type="entry name" value="PURPLE ACID PHOSPHATASE-RELATED"/>
    <property type="match status" value="1"/>
</dbReference>
<keyword evidence="6" id="KW-0378">Hydrolase</keyword>
<keyword evidence="3" id="KW-0964">Secreted</keyword>
<dbReference type="HOGENOM" id="CLU_013387_4_0_1"/>
<organism evidence="11 12">
    <name type="scientific">Globisporangium ultimum (strain ATCC 200006 / CBS 805.95 / DAOM BR144)</name>
    <name type="common">Pythium ultimum</name>
    <dbReference type="NCBI Taxonomy" id="431595"/>
    <lineage>
        <taxon>Eukaryota</taxon>
        <taxon>Sar</taxon>
        <taxon>Stramenopiles</taxon>
        <taxon>Oomycota</taxon>
        <taxon>Peronosporomycetes</taxon>
        <taxon>Pythiales</taxon>
        <taxon>Pythiaceae</taxon>
        <taxon>Globisporangium</taxon>
    </lineage>
</organism>
<keyword evidence="12" id="KW-1185">Reference proteome</keyword>
<dbReference type="Proteomes" id="UP000019132">
    <property type="component" value="Unassembled WGS sequence"/>
</dbReference>
<dbReference type="VEuPathDB" id="FungiDB:PYU1_G002544"/>
<dbReference type="InterPro" id="IPR004843">
    <property type="entry name" value="Calcineurin-like_PHP"/>
</dbReference>
<evidence type="ECO:0000256" key="4">
    <source>
        <dbReference type="ARBA" id="ARBA00022729"/>
    </source>
</evidence>
<dbReference type="GO" id="GO:0046872">
    <property type="term" value="F:metal ion binding"/>
    <property type="evidence" value="ECO:0007669"/>
    <property type="project" value="InterPro"/>
</dbReference>
<dbReference type="OMA" id="ITSKIQW"/>
<dbReference type="STRING" id="431595.K3WC56"/>
<dbReference type="EC" id="3.1.3.2" evidence="6"/>
<feature type="domain" description="Calcineurin-like phosphoesterase" evidence="8">
    <location>
        <begin position="279"/>
        <end position="503"/>
    </location>
</feature>
<dbReference type="Pfam" id="PF14008">
    <property type="entry name" value="Metallophos_C"/>
    <property type="match status" value="1"/>
</dbReference>
<comment type="catalytic activity">
    <reaction evidence="6">
        <text>a phosphate monoester + H2O = an alcohol + phosphate</text>
        <dbReference type="Rhea" id="RHEA:15017"/>
        <dbReference type="ChEBI" id="CHEBI:15377"/>
        <dbReference type="ChEBI" id="CHEBI:30879"/>
        <dbReference type="ChEBI" id="CHEBI:43474"/>
        <dbReference type="ChEBI" id="CHEBI:67140"/>
        <dbReference type="EC" id="3.1.3.2"/>
    </reaction>
</comment>
<dbReference type="CDD" id="cd00839">
    <property type="entry name" value="MPP_PAPs"/>
    <property type="match status" value="1"/>
</dbReference>
<comment type="subcellular location">
    <subcellularLocation>
        <location evidence="1">Secreted</location>
    </subcellularLocation>
</comment>
<dbReference type="PANTHER" id="PTHR45778:SF7">
    <property type="entry name" value="PURPLE ACID PHOSPHATASE"/>
    <property type="match status" value="1"/>
</dbReference>
<dbReference type="InParanoid" id="K3WC56"/>
<dbReference type="InterPro" id="IPR025733">
    <property type="entry name" value="PAPs_C"/>
</dbReference>
<dbReference type="InterPro" id="IPR008963">
    <property type="entry name" value="Purple_acid_Pase-like_N"/>
</dbReference>
<dbReference type="SUPFAM" id="SSF49363">
    <property type="entry name" value="Purple acid phosphatase, N-terminal domain"/>
    <property type="match status" value="1"/>
</dbReference>
<evidence type="ECO:0000256" key="5">
    <source>
        <dbReference type="ARBA" id="ARBA00023180"/>
    </source>
</evidence>
<dbReference type="InterPro" id="IPR029052">
    <property type="entry name" value="Metallo-depent_PP-like"/>
</dbReference>
<name>K3WC56_GLOUD</name>
<evidence type="ECO:0000259" key="9">
    <source>
        <dbReference type="Pfam" id="PF14008"/>
    </source>
</evidence>
<reference evidence="11" key="3">
    <citation type="submission" date="2014-11" db="UniProtKB">
        <authorList>
            <consortium name="EnsemblProtists"/>
        </authorList>
    </citation>
    <scope>IDENTIFICATION</scope>
    <source>
        <strain evidence="11">DAOM BR144</strain>
    </source>
</reference>
<feature type="domain" description="Purple acid phosphatase N-terminal" evidence="10">
    <location>
        <begin position="152"/>
        <end position="259"/>
    </location>
</feature>
<dbReference type="Gene3D" id="3.60.21.10">
    <property type="match status" value="1"/>
</dbReference>
<evidence type="ECO:0000256" key="1">
    <source>
        <dbReference type="ARBA" id="ARBA00004613"/>
    </source>
</evidence>
<evidence type="ECO:0000313" key="11">
    <source>
        <dbReference type="EnsemblProtists" id="PYU1_T002547"/>
    </source>
</evidence>
<dbReference type="GO" id="GO:0003993">
    <property type="term" value="F:acid phosphatase activity"/>
    <property type="evidence" value="ECO:0007669"/>
    <property type="project" value="UniProtKB-EC"/>
</dbReference>
<comment type="similarity">
    <text evidence="6">Belongs to the metallophosphoesterase superfamily. Purple acid phosphatase family.</text>
</comment>
<comment type="subunit">
    <text evidence="2">Homodimer.</text>
</comment>
<feature type="compositionally biased region" description="Polar residues" evidence="7">
    <location>
        <begin position="1"/>
        <end position="15"/>
    </location>
</feature>
<evidence type="ECO:0000256" key="3">
    <source>
        <dbReference type="ARBA" id="ARBA00022525"/>
    </source>
</evidence>
<evidence type="ECO:0000256" key="2">
    <source>
        <dbReference type="ARBA" id="ARBA00011738"/>
    </source>
</evidence>
<evidence type="ECO:0000259" key="8">
    <source>
        <dbReference type="Pfam" id="PF00149"/>
    </source>
</evidence>
<dbReference type="Pfam" id="PF16656">
    <property type="entry name" value="Pur_ac_phosph_N"/>
    <property type="match status" value="1"/>
</dbReference>
<dbReference type="InterPro" id="IPR015914">
    <property type="entry name" value="PAPs_N"/>
</dbReference>
<dbReference type="AlphaFoldDB" id="K3WC56"/>
<protein>
    <recommendedName>
        <fullName evidence="6">Purple acid phosphatase</fullName>
        <ecNumber evidence="6">3.1.3.2</ecNumber>
    </recommendedName>
</protein>
<dbReference type="Gene3D" id="2.60.40.380">
    <property type="entry name" value="Purple acid phosphatase-like, N-terminal"/>
    <property type="match status" value="1"/>
</dbReference>
<feature type="region of interest" description="Disordered" evidence="7">
    <location>
        <begin position="362"/>
        <end position="388"/>
    </location>
</feature>
<evidence type="ECO:0000259" key="10">
    <source>
        <dbReference type="Pfam" id="PF16656"/>
    </source>
</evidence>
<keyword evidence="5" id="KW-0325">Glycoprotein</keyword>
<sequence length="601" mass="66756">MRSLMAQQAQNGSQSEDIDQVIIIEPPQPVEPPATAGPSPSPATPSAKLTVSSILINQLDPLAVSFSLANTKPTASDWIGVYCIDDERVPLPDNQYIDWRYTGNVDAATFQFGPLVNMRCSWQFRYFAARNGTNVKLGESLFVRFRQGNKEPLQVHLSSTEVASEMRVMWTSESVVAPTVSYGTNPAWLTQTELATGTSYRAHDMCQSPATTVAAQFFRDPGTIYAAVMRDLVPEQTYYYKIGDASPGGTTSQVFSFKTPPAPGAPNRDDKPMSYFVYGDLGDWNIKATGPKPEQRTATTIELMRRDMDTPGSNFVAAMHNGDISYAMGRTYLWDQFGALVQPVAAEIPYMVGIGNHEYCHTSGGEKDPSGAPGNGYHPPEGNYGADSQGECGVPFNKRFIMPANGNKVFWWSVEYGLTHHTQISSEHDYTPGSPMYTWLVNDLKSVDRKKTPWLFLYLHRPMYTSEMYDSDHKLSLFIRKNLEPLLAQYKVDVVFSGHYHAYELTCPVYNETCRTEPLGTSSNGLAKAKAPVHIMVGSAGADVDNVGYFDVPWRVAAELNYGYGRMHVYNATHAQFEFVRNEAKAVTSSSWIISDHDWTV</sequence>
<keyword evidence="4" id="KW-0732">Signal</keyword>
<evidence type="ECO:0000256" key="6">
    <source>
        <dbReference type="RuleBase" id="RU361203"/>
    </source>
</evidence>
<accession>K3WC56</accession>
<proteinExistence type="inferred from homology"/>
<feature type="region of interest" description="Disordered" evidence="7">
    <location>
        <begin position="1"/>
        <end position="45"/>
    </location>
</feature>
<reference evidence="12" key="1">
    <citation type="journal article" date="2010" name="Genome Biol.">
        <title>Genome sequence of the necrotrophic plant pathogen Pythium ultimum reveals original pathogenicity mechanisms and effector repertoire.</title>
        <authorList>
            <person name="Levesque C.A."/>
            <person name="Brouwer H."/>
            <person name="Cano L."/>
            <person name="Hamilton J.P."/>
            <person name="Holt C."/>
            <person name="Huitema E."/>
            <person name="Raffaele S."/>
            <person name="Robideau G.P."/>
            <person name="Thines M."/>
            <person name="Win J."/>
            <person name="Zerillo M.M."/>
            <person name="Beakes G.W."/>
            <person name="Boore J.L."/>
            <person name="Busam D."/>
            <person name="Dumas B."/>
            <person name="Ferriera S."/>
            <person name="Fuerstenberg S.I."/>
            <person name="Gachon C.M."/>
            <person name="Gaulin E."/>
            <person name="Govers F."/>
            <person name="Grenville-Briggs L."/>
            <person name="Horner N."/>
            <person name="Hostetler J."/>
            <person name="Jiang R.H."/>
            <person name="Johnson J."/>
            <person name="Krajaejun T."/>
            <person name="Lin H."/>
            <person name="Meijer H.J."/>
            <person name="Moore B."/>
            <person name="Morris P."/>
            <person name="Phuntmart V."/>
            <person name="Puiu D."/>
            <person name="Shetty J."/>
            <person name="Stajich J.E."/>
            <person name="Tripathy S."/>
            <person name="Wawra S."/>
            <person name="van West P."/>
            <person name="Whitty B.R."/>
            <person name="Coutinho P.M."/>
            <person name="Henrissat B."/>
            <person name="Martin F."/>
            <person name="Thomas P.D."/>
            <person name="Tyler B.M."/>
            <person name="De Vries R.P."/>
            <person name="Kamoun S."/>
            <person name="Yandell M."/>
            <person name="Tisserat N."/>
            <person name="Buell C.R."/>
        </authorList>
    </citation>
    <scope>NUCLEOTIDE SEQUENCE</scope>
    <source>
        <strain evidence="12">DAOM:BR144</strain>
    </source>
</reference>
<dbReference type="eggNOG" id="KOG1378">
    <property type="taxonomic scope" value="Eukaryota"/>
</dbReference>